<comment type="caution">
    <text evidence="4">The sequence shown here is derived from an EMBL/GenBank/DDBJ whole genome shotgun (WGS) entry which is preliminary data.</text>
</comment>
<reference evidence="4 5" key="1">
    <citation type="submission" date="2019-04" db="EMBL/GenBank/DDBJ databases">
        <title>Pedobacter sp. RP-1-16 sp. nov., isolated from Arctic soil.</title>
        <authorList>
            <person name="Dahal R.H."/>
            <person name="Kim D.-U."/>
        </authorList>
    </citation>
    <scope>NUCLEOTIDE SEQUENCE [LARGE SCALE GENOMIC DNA]</scope>
    <source>
        <strain evidence="4 5">RP-1-16</strain>
    </source>
</reference>
<dbReference type="SUPFAM" id="SSF52540">
    <property type="entry name" value="P-loop containing nucleoside triphosphate hydrolases"/>
    <property type="match status" value="1"/>
</dbReference>
<protein>
    <submittedName>
        <fullName evidence="4">ATP-dependent Clp protease ATP-binding subunit</fullName>
    </submittedName>
</protein>
<dbReference type="GO" id="GO:0008233">
    <property type="term" value="F:peptidase activity"/>
    <property type="evidence" value="ECO:0007669"/>
    <property type="project" value="UniProtKB-KW"/>
</dbReference>
<evidence type="ECO:0000256" key="1">
    <source>
        <dbReference type="ARBA" id="ARBA00022741"/>
    </source>
</evidence>
<evidence type="ECO:0000313" key="4">
    <source>
        <dbReference type="EMBL" id="TKC57156.1"/>
    </source>
</evidence>
<gene>
    <name evidence="4" type="ORF">FBD94_21230</name>
</gene>
<dbReference type="GO" id="GO:0005737">
    <property type="term" value="C:cytoplasm"/>
    <property type="evidence" value="ECO:0007669"/>
    <property type="project" value="TreeGrafter"/>
</dbReference>
<name>A0A4V5PBT9_9SPHI</name>
<dbReference type="GO" id="GO:0005524">
    <property type="term" value="F:ATP binding"/>
    <property type="evidence" value="ECO:0007669"/>
    <property type="project" value="UniProtKB-KW"/>
</dbReference>
<feature type="domain" description="AAA+ ATPase" evidence="3">
    <location>
        <begin position="175"/>
        <end position="323"/>
    </location>
</feature>
<dbReference type="InterPro" id="IPR003593">
    <property type="entry name" value="AAA+_ATPase"/>
</dbReference>
<dbReference type="InterPro" id="IPR050130">
    <property type="entry name" value="ClpA_ClpB"/>
</dbReference>
<accession>A0A4V5PBT9</accession>
<keyword evidence="1" id="KW-0547">Nucleotide-binding</keyword>
<dbReference type="InterPro" id="IPR025662">
    <property type="entry name" value="Sigma_54_int_dom_ATP-bd_1"/>
</dbReference>
<dbReference type="RefSeq" id="WP_136881695.1">
    <property type="nucleotide sequence ID" value="NZ_SWDX01000010.1"/>
</dbReference>
<dbReference type="GO" id="GO:0034605">
    <property type="term" value="P:cellular response to heat"/>
    <property type="evidence" value="ECO:0007669"/>
    <property type="project" value="TreeGrafter"/>
</dbReference>
<keyword evidence="4" id="KW-0645">Protease</keyword>
<dbReference type="PANTHER" id="PTHR11638:SF18">
    <property type="entry name" value="HEAT SHOCK PROTEIN 104"/>
    <property type="match status" value="1"/>
</dbReference>
<dbReference type="InterPro" id="IPR003959">
    <property type="entry name" value="ATPase_AAA_core"/>
</dbReference>
<dbReference type="AlphaFoldDB" id="A0A4V5PBT9"/>
<keyword evidence="2 4" id="KW-0067">ATP-binding</keyword>
<dbReference type="GO" id="GO:0006508">
    <property type="term" value="P:proteolysis"/>
    <property type="evidence" value="ECO:0007669"/>
    <property type="project" value="UniProtKB-KW"/>
</dbReference>
<dbReference type="EMBL" id="SWDX01000010">
    <property type="protein sequence ID" value="TKC57156.1"/>
    <property type="molecule type" value="Genomic_DNA"/>
</dbReference>
<evidence type="ECO:0000313" key="5">
    <source>
        <dbReference type="Proteomes" id="UP000309594"/>
    </source>
</evidence>
<evidence type="ECO:0000256" key="2">
    <source>
        <dbReference type="ARBA" id="ARBA00022840"/>
    </source>
</evidence>
<dbReference type="GO" id="GO:0016887">
    <property type="term" value="F:ATP hydrolysis activity"/>
    <property type="evidence" value="ECO:0007669"/>
    <property type="project" value="InterPro"/>
</dbReference>
<dbReference type="SMART" id="SM00382">
    <property type="entry name" value="AAA"/>
    <property type="match status" value="1"/>
</dbReference>
<dbReference type="InterPro" id="IPR027417">
    <property type="entry name" value="P-loop_NTPase"/>
</dbReference>
<sequence>MQEKLLFFSQDNFYKYRGEKDIIGLEIVSITTLLQNFEKVSDLDVNRQIVDITSIVSLNEIQYNAENIFPLFEEDTIFIADRKYKDLLTYSLRYCFLSFEEVEVIEDVFELLTDPQEPAEIEEPVHRKIINLDKQELDEFLANFSQELYGHDKFKDDFAELIDNFRVFNKLGEHKILSLFLMGESGVGKTEVARAIHKCLDGNKRLAKINFGNYSSDNSLNSLIGSPRGYIGSDEGEIFIRVKNSDTGLILIDEFEKSNSTLFNYFLDVLENGKMVSSMSHEIDLNGFIIIFTSNVSKNEFKERISPELRSRFDYKGHFSVLLNRDKLMFVKFRLESVIRKYNETYRDSLPPNIYDDIIGQINVSEFNNMRDLNKRIKSLFVKFISQNQVALIHI</sequence>
<dbReference type="Gene3D" id="3.40.50.300">
    <property type="entry name" value="P-loop containing nucleotide triphosphate hydrolases"/>
    <property type="match status" value="1"/>
</dbReference>
<dbReference type="PANTHER" id="PTHR11638">
    <property type="entry name" value="ATP-DEPENDENT CLP PROTEASE"/>
    <property type="match status" value="1"/>
</dbReference>
<keyword evidence="4" id="KW-0378">Hydrolase</keyword>
<dbReference type="PROSITE" id="PS00675">
    <property type="entry name" value="SIGMA54_INTERACT_1"/>
    <property type="match status" value="1"/>
</dbReference>
<organism evidence="4 5">
    <name type="scientific">Pedobacter hiemivivus</name>
    <dbReference type="NCBI Taxonomy" id="2530454"/>
    <lineage>
        <taxon>Bacteria</taxon>
        <taxon>Pseudomonadati</taxon>
        <taxon>Bacteroidota</taxon>
        <taxon>Sphingobacteriia</taxon>
        <taxon>Sphingobacteriales</taxon>
        <taxon>Sphingobacteriaceae</taxon>
        <taxon>Pedobacter</taxon>
    </lineage>
</organism>
<evidence type="ECO:0000259" key="3">
    <source>
        <dbReference type="SMART" id="SM00382"/>
    </source>
</evidence>
<dbReference type="Proteomes" id="UP000309594">
    <property type="component" value="Unassembled WGS sequence"/>
</dbReference>
<proteinExistence type="predicted"/>
<dbReference type="Pfam" id="PF07724">
    <property type="entry name" value="AAA_2"/>
    <property type="match status" value="1"/>
</dbReference>
<dbReference type="InterPro" id="IPR001270">
    <property type="entry name" value="ClpA/B"/>
</dbReference>
<dbReference type="PRINTS" id="PR00300">
    <property type="entry name" value="CLPPROTEASEA"/>
</dbReference>